<organism evidence="1">
    <name type="scientific">Lepeophtheirus salmonis</name>
    <name type="common">Salmon louse</name>
    <name type="synonym">Caligus salmonis</name>
    <dbReference type="NCBI Taxonomy" id="72036"/>
    <lineage>
        <taxon>Eukaryota</taxon>
        <taxon>Metazoa</taxon>
        <taxon>Ecdysozoa</taxon>
        <taxon>Arthropoda</taxon>
        <taxon>Crustacea</taxon>
        <taxon>Multicrustacea</taxon>
        <taxon>Hexanauplia</taxon>
        <taxon>Copepoda</taxon>
        <taxon>Siphonostomatoida</taxon>
        <taxon>Caligidae</taxon>
        <taxon>Lepeophtheirus</taxon>
    </lineage>
</organism>
<proteinExistence type="predicted"/>
<dbReference type="EMBL" id="HACA01030582">
    <property type="protein sequence ID" value="CDW47943.1"/>
    <property type="molecule type" value="Transcribed_RNA"/>
</dbReference>
<reference evidence="1" key="1">
    <citation type="submission" date="2014-05" db="EMBL/GenBank/DDBJ databases">
        <authorList>
            <person name="Chronopoulou M."/>
        </authorList>
    </citation>
    <scope>NUCLEOTIDE SEQUENCE</scope>
    <source>
        <tissue evidence="1">Whole organism</tissue>
    </source>
</reference>
<name>A0A0K2VBN5_LEPSM</name>
<feature type="non-terminal residue" evidence="1">
    <location>
        <position position="1"/>
    </location>
</feature>
<evidence type="ECO:0000313" key="1">
    <source>
        <dbReference type="EMBL" id="CDW47943.1"/>
    </source>
</evidence>
<sequence>DFSAVHHVGPRFSRIVIILQNCRKRENLLERRSLLYVLILFSEYFLTTKP</sequence>
<dbReference type="AlphaFoldDB" id="A0A0K2VBN5"/>
<protein>
    <submittedName>
        <fullName evidence="1">Uncharacterized protein</fullName>
    </submittedName>
</protein>
<accession>A0A0K2VBN5</accession>